<dbReference type="PANTHER" id="PTHR13222:SF1">
    <property type="entry name" value="RB1-INDUCIBLE COILED-COIL PROTEIN 1"/>
    <property type="match status" value="1"/>
</dbReference>
<evidence type="ECO:0000256" key="19">
    <source>
        <dbReference type="SAM" id="Coils"/>
    </source>
</evidence>
<evidence type="ECO:0000256" key="1">
    <source>
        <dbReference type="ARBA" id="ARBA00004123"/>
    </source>
</evidence>
<dbReference type="GO" id="GO:0005764">
    <property type="term" value="C:lysosome"/>
    <property type="evidence" value="ECO:0007669"/>
    <property type="project" value="UniProtKB-SubCell"/>
</dbReference>
<evidence type="ECO:0000313" key="23">
    <source>
        <dbReference type="EnsemblMetazoa" id="GPPI040889-PA"/>
    </source>
</evidence>
<feature type="compositionally biased region" description="Basic and acidic residues" evidence="20">
    <location>
        <begin position="1421"/>
        <end position="1431"/>
    </location>
</feature>
<evidence type="ECO:0000256" key="9">
    <source>
        <dbReference type="ARBA" id="ARBA00023006"/>
    </source>
</evidence>
<reference evidence="23" key="2">
    <citation type="submission" date="2020-05" db="UniProtKB">
        <authorList>
            <consortium name="EnsemblMetazoa"/>
        </authorList>
    </citation>
    <scope>IDENTIFICATION</scope>
    <source>
        <strain evidence="23">IAEA</strain>
    </source>
</reference>
<dbReference type="InterPro" id="IPR045326">
    <property type="entry name" value="ATG17-like_dom"/>
</dbReference>
<evidence type="ECO:0000256" key="11">
    <source>
        <dbReference type="ARBA" id="ARBA00023054"/>
    </source>
</evidence>
<keyword evidence="6" id="KW-0963">Cytoplasm</keyword>
<evidence type="ECO:0000256" key="14">
    <source>
        <dbReference type="ARBA" id="ARBA00023242"/>
    </source>
</evidence>
<evidence type="ECO:0000256" key="13">
    <source>
        <dbReference type="ARBA" id="ARBA00023228"/>
    </source>
</evidence>
<keyword evidence="13" id="KW-0458">Lysosome</keyword>
<dbReference type="GO" id="GO:0061709">
    <property type="term" value="P:reticulophagy"/>
    <property type="evidence" value="ECO:0007669"/>
    <property type="project" value="TreeGrafter"/>
</dbReference>
<keyword evidence="12" id="KW-0804">Transcription</keyword>
<evidence type="ECO:0000313" key="24">
    <source>
        <dbReference type="Proteomes" id="UP000092460"/>
    </source>
</evidence>
<dbReference type="GO" id="GO:0019901">
    <property type="term" value="F:protein kinase binding"/>
    <property type="evidence" value="ECO:0007669"/>
    <property type="project" value="UniProtKB-ARBA"/>
</dbReference>
<evidence type="ECO:0000256" key="8">
    <source>
        <dbReference type="ARBA" id="ARBA00022927"/>
    </source>
</evidence>
<dbReference type="GO" id="GO:0034045">
    <property type="term" value="C:phagophore assembly site membrane"/>
    <property type="evidence" value="ECO:0007669"/>
    <property type="project" value="TreeGrafter"/>
</dbReference>
<dbReference type="GO" id="GO:0015031">
    <property type="term" value="P:protein transport"/>
    <property type="evidence" value="ECO:0007669"/>
    <property type="project" value="UniProtKB-KW"/>
</dbReference>
<dbReference type="Pfam" id="PF10377">
    <property type="entry name" value="ATG11"/>
    <property type="match status" value="1"/>
</dbReference>
<feature type="domain" description="Autophagy-related protein 11 C-terminal" evidence="22">
    <location>
        <begin position="1047"/>
        <end position="1167"/>
    </location>
</feature>
<keyword evidence="11 19" id="KW-0175">Coiled coil</keyword>
<dbReference type="GO" id="GO:0034517">
    <property type="term" value="P:ribophagy"/>
    <property type="evidence" value="ECO:0007669"/>
    <property type="project" value="TreeGrafter"/>
</dbReference>
<protein>
    <recommendedName>
        <fullName evidence="17">RB1-inducible coiled-coil protein 1</fullName>
    </recommendedName>
    <alternativeName>
        <fullName evidence="18">FAK family kinase-interacting protein of 200 kDa</fullName>
    </alternativeName>
</protein>
<keyword evidence="9" id="KW-0072">Autophagy</keyword>
<dbReference type="PANTHER" id="PTHR13222">
    <property type="entry name" value="RB1-INDUCIBLE COILED-COIL"/>
    <property type="match status" value="1"/>
</dbReference>
<dbReference type="GO" id="GO:0005829">
    <property type="term" value="C:cytosol"/>
    <property type="evidence" value="ECO:0007669"/>
    <property type="project" value="UniProtKB-SubCell"/>
</dbReference>
<dbReference type="Proteomes" id="UP000092460">
    <property type="component" value="Unassembled WGS sequence"/>
</dbReference>
<dbReference type="GO" id="GO:0000422">
    <property type="term" value="P:autophagy of mitochondrion"/>
    <property type="evidence" value="ECO:0007669"/>
    <property type="project" value="TreeGrafter"/>
</dbReference>
<evidence type="ECO:0000256" key="3">
    <source>
        <dbReference type="ARBA" id="ARBA00004371"/>
    </source>
</evidence>
<dbReference type="InterPro" id="IPR019460">
    <property type="entry name" value="Atg11_C"/>
</dbReference>
<sequence>MLYVFQVDVGRMLNFDMTVALSSVESLKDTIERLHNIPAANIVLLVSGGEMLTHSTQVSYYSAGTDTNPIYMFLTGDVRLPPSLLPSVDADFDLREQVERCLELPAVYETVVRRAQLAGRIYDLAREEERLCERLVHDQHLQQQGWSAMVANVEDLTEEFRQRYRNFCEVFDKHLDKRCIYFELLRYFADDLRKLSRIPILPGLMPLAEADFHGFDEYLDNDDVFSRSQNQQASVLMAGATGMTEKTDADDEGAIGGMDANDNDKSSTSPNKKLKMGTESTDLVHPKSHISETSANSNAIRRLNLLQWITSKENRYTLQLMSDECTQGLGTFNEAIYKKLKDEIHQVILSAEQSDVLEIKGLSERLCKLEEFIYKIKNMVKDQKELSTAFHQNQNRAINLRDASILPDLCASHQSQLKVMLQNHFKIRDYRRCIGKAKDELSMHLQARLHRIDVVENAMSEADNRLLFHHRCLRRVERHIHIIEQIHQAPHMYVAAVTEVMRRKIFSNEFRLWASKLAEDFETIHSEEMSRRNRFNANFEGHFLNILFPGMNDMPPAFANENPLIFDARLPNITHTDIDMLTHYLPEMASQIRLPDMEPVIYFFVSRSGIHQRERLEDLLKRKRASEAGMAKYQQPVEDAEEGAVMAASIKLPQLQRLNELRQQGKSEANFEESETDTETEFEKVPASSQSVATSTSDIQLEVFTKSTATEQPIVQSAETLTEESQESIRSEIDRMRIMLGTMSKLAFNSIQLARSDLTNFRQQTETHRDDMLWTLQSFNDQCNILRMQCNARDELLQANDEIRLQELKQLRETASDRELELQKMQERTYEMEAVKIKYAAMEMELRELRDRLSKQDIEKDKAVAEAREKLIHEHKTEIESLRQRFKLMTSMEYAPTEGSSLEKIERSITLSPDYIERTYHETILAQQRAELEAEKEKAVAVAIELERSVSVMANAGILKDMLEEKERQLDQLREKDLMLTKENFQLKTRLDALTNEEGNSWLKEKIEYLNRDKCRLEEELNVEKSRRLEMETSVAALKGSTYDQTALSRSKSSTATTSQKFIVLKSCSKGDLVFVVWSVRHGQFIVVQDSPSLYFVHGDSLAGLNLRLPQPNEATPSIPMPYYAVGRVIEKECCQARKVTSSTFMQADENRYRVSRGSKFYRIKLAPFRQTTRQEPFSCSINRSVSHVESHSEVATSTTVAPSGSAIATTTDMGAVCLAAAVSIGITNQDVVDMPSSTGASTAITVATTTQPSSSLKYKERALSINSINEEDDEPISMLSDRCRYTSVGEEDETPAAIVAASTSSKQISEEEQPVTITQPHSVITEQPTASKLIMDIVLASTAMSVTTTTNTTTFTSTTNTINTDTLSSCSDEEDVQPLIQQSETFPIRNLATASSERTDQDLPSILNSMATNTSEDSDEYRSLEPKDETDFPILE</sequence>
<evidence type="ECO:0000256" key="15">
    <source>
        <dbReference type="ARBA" id="ARBA00023306"/>
    </source>
</evidence>
<evidence type="ECO:0000256" key="2">
    <source>
        <dbReference type="ARBA" id="ARBA00004329"/>
    </source>
</evidence>
<keyword evidence="10" id="KW-0805">Transcription regulation</keyword>
<evidence type="ECO:0000259" key="22">
    <source>
        <dbReference type="Pfam" id="PF10377"/>
    </source>
</evidence>
<dbReference type="CDD" id="cd17060">
    <property type="entry name" value="Ubl_RB1CC1"/>
    <property type="match status" value="1"/>
</dbReference>
<dbReference type="GO" id="GO:0061723">
    <property type="term" value="P:glycophagy"/>
    <property type="evidence" value="ECO:0007669"/>
    <property type="project" value="TreeGrafter"/>
</dbReference>
<evidence type="ECO:0000256" key="16">
    <source>
        <dbReference type="ARBA" id="ARBA00053494"/>
    </source>
</evidence>
<dbReference type="GO" id="GO:0005634">
    <property type="term" value="C:nucleus"/>
    <property type="evidence" value="ECO:0007669"/>
    <property type="project" value="UniProtKB-SubCell"/>
</dbReference>
<keyword evidence="5" id="KW-0813">Transport</keyword>
<dbReference type="VEuPathDB" id="VectorBase:GPPI040889"/>
<reference evidence="24" key="1">
    <citation type="submission" date="2015-01" db="EMBL/GenBank/DDBJ databases">
        <authorList>
            <person name="Aksoy S."/>
            <person name="Warren W."/>
            <person name="Wilson R.K."/>
        </authorList>
    </citation>
    <scope>NUCLEOTIDE SEQUENCE [LARGE SCALE GENOMIC DNA]</scope>
    <source>
        <strain evidence="24">IAEA</strain>
    </source>
</reference>
<comment type="function">
    <text evidence="16">Involved in autophagy. Regulates early events but also late events of autophagosome formation through direct interaction with Atg16L1. Required for the formation of the autophagosome-like double-membrane structure that surrounds the Salmonella-containing vacuole (SCV) during S.typhimurium infection and subsequent xenophagy. Involved in repair of DNA damage caused by ionizing radiation, which subsequently improves cell survival by decreasing apoptosis. Inhibits PTK2/FAK1 and PTK2B/PYK2 kinase activity, affecting their downstream signaling pathways. Plays a role as a modulator of TGF-beta-signaling by restricting substrate specificity of RNF111. Functions as a DNA-binding transcription factor. Is a potent regulator of the RB1 pathway through induction of RB1 expression. Plays a crucial role in muscular differentiation. Plays an indispensable role in fetal hematopoiesis and in the regulation of neuronal homeostasis.</text>
</comment>
<keyword evidence="8" id="KW-0653">Protein transport</keyword>
<feature type="coiled-coil region" evidence="19">
    <location>
        <begin position="805"/>
        <end position="885"/>
    </location>
</feature>
<evidence type="ECO:0000256" key="10">
    <source>
        <dbReference type="ARBA" id="ARBA00023015"/>
    </source>
</evidence>
<accession>A0A1B0BUG6</accession>
<evidence type="ECO:0000256" key="18">
    <source>
        <dbReference type="ARBA" id="ARBA00080154"/>
    </source>
</evidence>
<feature type="region of interest" description="Disordered" evidence="20">
    <location>
        <begin position="1394"/>
        <end position="1437"/>
    </location>
</feature>
<feature type="compositionally biased region" description="Polar residues" evidence="20">
    <location>
        <begin position="1407"/>
        <end position="1416"/>
    </location>
</feature>
<dbReference type="GO" id="GO:0000045">
    <property type="term" value="P:autophagosome assembly"/>
    <property type="evidence" value="ECO:0007669"/>
    <property type="project" value="InterPro"/>
</dbReference>
<comment type="subcellular location">
    <subcellularLocation>
        <location evidence="4">Cytoplasm</location>
        <location evidence="4">Cytosol</location>
    </subcellularLocation>
    <subcellularLocation>
        <location evidence="3">Lysosome</location>
    </subcellularLocation>
    <subcellularLocation>
        <location evidence="1">Nucleus</location>
    </subcellularLocation>
    <subcellularLocation>
        <location evidence="2">Preautophagosomal structure</location>
    </subcellularLocation>
</comment>
<dbReference type="GO" id="GO:0031090">
    <property type="term" value="C:organelle membrane"/>
    <property type="evidence" value="ECO:0007669"/>
    <property type="project" value="UniProtKB-ARBA"/>
</dbReference>
<dbReference type="EMBL" id="JXJN01020687">
    <property type="status" value="NOT_ANNOTATED_CDS"/>
    <property type="molecule type" value="Genomic_DNA"/>
</dbReference>
<evidence type="ECO:0000259" key="21">
    <source>
        <dbReference type="Pfam" id="PF04108"/>
    </source>
</evidence>
<dbReference type="GO" id="GO:1990316">
    <property type="term" value="C:Atg1/ULK1 kinase complex"/>
    <property type="evidence" value="ECO:0007669"/>
    <property type="project" value="TreeGrafter"/>
</dbReference>
<evidence type="ECO:0000256" key="4">
    <source>
        <dbReference type="ARBA" id="ARBA00004514"/>
    </source>
</evidence>
<dbReference type="EMBL" id="JXJN01020686">
    <property type="status" value="NOT_ANNOTATED_CDS"/>
    <property type="molecule type" value="Genomic_DNA"/>
</dbReference>
<evidence type="ECO:0000256" key="17">
    <source>
        <dbReference type="ARBA" id="ARBA00069790"/>
    </source>
</evidence>
<dbReference type="FunFam" id="3.10.20.90:FF:000049">
    <property type="entry name" value="RB1-inducible coiled-coil protein 1 isoform X1"/>
    <property type="match status" value="1"/>
</dbReference>
<dbReference type="STRING" id="67801.A0A1B0BUG6"/>
<dbReference type="GO" id="GO:0034727">
    <property type="term" value="P:piecemeal microautophagy of the nucleus"/>
    <property type="evidence" value="ECO:0007669"/>
    <property type="project" value="TreeGrafter"/>
</dbReference>
<keyword evidence="7" id="KW-0597">Phosphoprotein</keyword>
<feature type="domain" description="Autophagy protein ATG17-like" evidence="21">
    <location>
        <begin position="118"/>
        <end position="544"/>
    </location>
</feature>
<dbReference type="InterPro" id="IPR040040">
    <property type="entry name" value="ATG11"/>
</dbReference>
<evidence type="ECO:0000256" key="5">
    <source>
        <dbReference type="ARBA" id="ARBA00022448"/>
    </source>
</evidence>
<dbReference type="GO" id="GO:0008285">
    <property type="term" value="P:negative regulation of cell population proliferation"/>
    <property type="evidence" value="ECO:0007669"/>
    <property type="project" value="UniProtKB-ARBA"/>
</dbReference>
<name>A0A1B0BUG6_9MUSC</name>
<keyword evidence="14" id="KW-0539">Nucleus</keyword>
<evidence type="ECO:0000256" key="12">
    <source>
        <dbReference type="ARBA" id="ARBA00023163"/>
    </source>
</evidence>
<dbReference type="GO" id="GO:0060090">
    <property type="term" value="F:molecular adaptor activity"/>
    <property type="evidence" value="ECO:0007669"/>
    <property type="project" value="TreeGrafter"/>
</dbReference>
<evidence type="ECO:0000256" key="6">
    <source>
        <dbReference type="ARBA" id="ARBA00022490"/>
    </source>
</evidence>
<feature type="compositionally biased region" description="Acidic residues" evidence="20">
    <location>
        <begin position="670"/>
        <end position="680"/>
    </location>
</feature>
<keyword evidence="15" id="KW-0131">Cell cycle</keyword>
<proteinExistence type="predicted"/>
<evidence type="ECO:0000256" key="7">
    <source>
        <dbReference type="ARBA" id="ARBA00022553"/>
    </source>
</evidence>
<keyword evidence="24" id="KW-1185">Reference proteome</keyword>
<evidence type="ECO:0000256" key="20">
    <source>
        <dbReference type="SAM" id="MobiDB-lite"/>
    </source>
</evidence>
<feature type="region of interest" description="Disordered" evidence="20">
    <location>
        <begin position="664"/>
        <end position="693"/>
    </location>
</feature>
<feature type="coiled-coil region" evidence="19">
    <location>
        <begin position="925"/>
        <end position="983"/>
    </location>
</feature>
<dbReference type="EnsemblMetazoa" id="GPPI040889-RA">
    <property type="protein sequence ID" value="GPPI040889-PA"/>
    <property type="gene ID" value="GPPI040889"/>
</dbReference>
<dbReference type="Pfam" id="PF04108">
    <property type="entry name" value="ATG17_like"/>
    <property type="match status" value="1"/>
</dbReference>
<feature type="region of interest" description="Disordered" evidence="20">
    <location>
        <begin position="242"/>
        <end position="286"/>
    </location>
</feature>
<organism evidence="23 24">
    <name type="scientific">Glossina palpalis gambiensis</name>
    <dbReference type="NCBI Taxonomy" id="67801"/>
    <lineage>
        <taxon>Eukaryota</taxon>
        <taxon>Metazoa</taxon>
        <taxon>Ecdysozoa</taxon>
        <taxon>Arthropoda</taxon>
        <taxon>Hexapoda</taxon>
        <taxon>Insecta</taxon>
        <taxon>Pterygota</taxon>
        <taxon>Neoptera</taxon>
        <taxon>Endopterygota</taxon>
        <taxon>Diptera</taxon>
        <taxon>Brachycera</taxon>
        <taxon>Muscomorpha</taxon>
        <taxon>Hippoboscoidea</taxon>
        <taxon>Glossinidae</taxon>
        <taxon>Glossina</taxon>
    </lineage>
</organism>